<reference evidence="1 2" key="1">
    <citation type="submission" date="2019-03" db="EMBL/GenBank/DDBJ databases">
        <title>First draft genome of Liparis tanakae, snailfish: a comprehensive survey of snailfish specific genes.</title>
        <authorList>
            <person name="Kim W."/>
            <person name="Song I."/>
            <person name="Jeong J.-H."/>
            <person name="Kim D."/>
            <person name="Kim S."/>
            <person name="Ryu S."/>
            <person name="Song J.Y."/>
            <person name="Lee S.K."/>
        </authorList>
    </citation>
    <scope>NUCLEOTIDE SEQUENCE [LARGE SCALE GENOMIC DNA]</scope>
    <source>
        <tissue evidence="1">Muscle</tissue>
    </source>
</reference>
<dbReference type="AlphaFoldDB" id="A0A4Z2J871"/>
<evidence type="ECO:0000313" key="2">
    <source>
        <dbReference type="Proteomes" id="UP000314294"/>
    </source>
</evidence>
<dbReference type="EMBL" id="SRLO01000017">
    <property type="protein sequence ID" value="TNN86101.1"/>
    <property type="molecule type" value="Genomic_DNA"/>
</dbReference>
<protein>
    <submittedName>
        <fullName evidence="1">Uncharacterized protein</fullName>
    </submittedName>
</protein>
<keyword evidence="2" id="KW-1185">Reference proteome</keyword>
<sequence length="80" mass="9071">MLLSNELRQLPVPCPFAVVLSQPVSLRLSLTPSQEPDNHNQQLRCEVRHLRSSMKCLDIYCMDFGAAVHISHAMNHFSDP</sequence>
<gene>
    <name evidence="1" type="ORF">EYF80_003518</name>
</gene>
<comment type="caution">
    <text evidence="1">The sequence shown here is derived from an EMBL/GenBank/DDBJ whole genome shotgun (WGS) entry which is preliminary data.</text>
</comment>
<accession>A0A4Z2J871</accession>
<evidence type="ECO:0000313" key="1">
    <source>
        <dbReference type="EMBL" id="TNN86101.1"/>
    </source>
</evidence>
<proteinExistence type="predicted"/>
<dbReference type="Proteomes" id="UP000314294">
    <property type="component" value="Unassembled WGS sequence"/>
</dbReference>
<name>A0A4Z2J871_9TELE</name>
<organism evidence="1 2">
    <name type="scientific">Liparis tanakae</name>
    <name type="common">Tanaka's snailfish</name>
    <dbReference type="NCBI Taxonomy" id="230148"/>
    <lineage>
        <taxon>Eukaryota</taxon>
        <taxon>Metazoa</taxon>
        <taxon>Chordata</taxon>
        <taxon>Craniata</taxon>
        <taxon>Vertebrata</taxon>
        <taxon>Euteleostomi</taxon>
        <taxon>Actinopterygii</taxon>
        <taxon>Neopterygii</taxon>
        <taxon>Teleostei</taxon>
        <taxon>Neoteleostei</taxon>
        <taxon>Acanthomorphata</taxon>
        <taxon>Eupercaria</taxon>
        <taxon>Perciformes</taxon>
        <taxon>Cottioidei</taxon>
        <taxon>Cottales</taxon>
        <taxon>Liparidae</taxon>
        <taxon>Liparis</taxon>
    </lineage>
</organism>